<organism evidence="2 3">
    <name type="scientific">Argiope bruennichi</name>
    <name type="common">Wasp spider</name>
    <name type="synonym">Aranea bruennichi</name>
    <dbReference type="NCBI Taxonomy" id="94029"/>
    <lineage>
        <taxon>Eukaryota</taxon>
        <taxon>Metazoa</taxon>
        <taxon>Ecdysozoa</taxon>
        <taxon>Arthropoda</taxon>
        <taxon>Chelicerata</taxon>
        <taxon>Arachnida</taxon>
        <taxon>Araneae</taxon>
        <taxon>Araneomorphae</taxon>
        <taxon>Entelegynae</taxon>
        <taxon>Araneoidea</taxon>
        <taxon>Araneidae</taxon>
        <taxon>Argiope</taxon>
    </lineage>
</organism>
<dbReference type="Pfam" id="PF00650">
    <property type="entry name" value="CRAL_TRIO"/>
    <property type="match status" value="1"/>
</dbReference>
<dbReference type="Gene3D" id="3.40.525.10">
    <property type="entry name" value="CRAL-TRIO lipid binding domain"/>
    <property type="match status" value="1"/>
</dbReference>
<sequence length="334" mass="39389">MKGIAPFDNDTLPEFALNKCELELKETPEKKQNGLQELKKTIQDMFENIDKTFRGIAPFDNVCLPEFAIEKCEVELKETLEKKRNGIRDLKSKIEEDVEINDIDFLDDFLIQYLRRHKYDVKGAYKQIRNYVTFRKKEGKLFQGISDEYFTEDGAKRILKVLPFRCPDGCPVVHCRLGEWNPGKMPVEDFKRLAILTFLQLFRDPMTQINGIKTIYDFKGTSLQHLKVATIGNMYLYYTLALNCFPGRYKAMHMVNESRTMTIMWMLLRPFLPEKIRKRVHFHAKVENLLNYFPASMLPTEYGGNLREYDIRDWPRIANKEQKNHSLKGQPNFY</sequence>
<dbReference type="SUPFAM" id="SSF46938">
    <property type="entry name" value="CRAL/TRIO N-terminal domain"/>
    <property type="match status" value="1"/>
</dbReference>
<protein>
    <submittedName>
        <fullName evidence="2">Alpha-tocopherol transfer protein-like</fullName>
    </submittedName>
</protein>
<dbReference type="SMART" id="SM00516">
    <property type="entry name" value="SEC14"/>
    <property type="match status" value="1"/>
</dbReference>
<reference evidence="2" key="2">
    <citation type="submission" date="2020-06" db="EMBL/GenBank/DDBJ databases">
        <authorList>
            <person name="Sheffer M."/>
        </authorList>
    </citation>
    <scope>NUCLEOTIDE SEQUENCE</scope>
</reference>
<dbReference type="InterPro" id="IPR036273">
    <property type="entry name" value="CRAL/TRIO_N_dom_sf"/>
</dbReference>
<dbReference type="SUPFAM" id="SSF52087">
    <property type="entry name" value="CRAL/TRIO domain"/>
    <property type="match status" value="1"/>
</dbReference>
<dbReference type="Proteomes" id="UP000807504">
    <property type="component" value="Unassembled WGS sequence"/>
</dbReference>
<dbReference type="PANTHER" id="PTHR10174:SF130">
    <property type="entry name" value="ALPHA-TOCOPHEROL TRANSFER PROTEIN-LIKE"/>
    <property type="match status" value="1"/>
</dbReference>
<evidence type="ECO:0000259" key="1">
    <source>
        <dbReference type="PROSITE" id="PS50191"/>
    </source>
</evidence>
<dbReference type="EMBL" id="JABXBU010002072">
    <property type="protein sequence ID" value="KAF8778038.1"/>
    <property type="molecule type" value="Genomic_DNA"/>
</dbReference>
<dbReference type="PROSITE" id="PS50191">
    <property type="entry name" value="CRAL_TRIO"/>
    <property type="match status" value="1"/>
</dbReference>
<dbReference type="AlphaFoldDB" id="A0A8T0ERD9"/>
<dbReference type="PRINTS" id="PR00180">
    <property type="entry name" value="CRETINALDHBP"/>
</dbReference>
<comment type="caution">
    <text evidence="2">The sequence shown here is derived from an EMBL/GenBank/DDBJ whole genome shotgun (WGS) entry which is preliminary data.</text>
</comment>
<reference evidence="2" key="1">
    <citation type="journal article" date="2020" name="bioRxiv">
        <title>Chromosome-level reference genome of the European wasp spider Argiope bruennichi: a resource for studies on range expansion and evolutionary adaptation.</title>
        <authorList>
            <person name="Sheffer M.M."/>
            <person name="Hoppe A."/>
            <person name="Krehenwinkel H."/>
            <person name="Uhl G."/>
            <person name="Kuss A.W."/>
            <person name="Jensen L."/>
            <person name="Jensen C."/>
            <person name="Gillespie R.G."/>
            <person name="Hoff K.J."/>
            <person name="Prost S."/>
        </authorList>
    </citation>
    <scope>NUCLEOTIDE SEQUENCE</scope>
</reference>
<evidence type="ECO:0000313" key="2">
    <source>
        <dbReference type="EMBL" id="KAF8778038.1"/>
    </source>
</evidence>
<keyword evidence="3" id="KW-1185">Reference proteome</keyword>
<dbReference type="GO" id="GO:0016020">
    <property type="term" value="C:membrane"/>
    <property type="evidence" value="ECO:0007669"/>
    <property type="project" value="TreeGrafter"/>
</dbReference>
<evidence type="ECO:0000313" key="3">
    <source>
        <dbReference type="Proteomes" id="UP000807504"/>
    </source>
</evidence>
<dbReference type="Gene3D" id="1.20.5.1200">
    <property type="entry name" value="Alpha-tocopherol transfer"/>
    <property type="match status" value="1"/>
</dbReference>
<feature type="domain" description="CRAL-TRIO" evidence="1">
    <location>
        <begin position="167"/>
        <end position="310"/>
    </location>
</feature>
<dbReference type="InterPro" id="IPR036865">
    <property type="entry name" value="CRAL-TRIO_dom_sf"/>
</dbReference>
<accession>A0A8T0ERD9</accession>
<proteinExistence type="predicted"/>
<dbReference type="GO" id="GO:1902936">
    <property type="term" value="F:phosphatidylinositol bisphosphate binding"/>
    <property type="evidence" value="ECO:0007669"/>
    <property type="project" value="TreeGrafter"/>
</dbReference>
<gene>
    <name evidence="2" type="ORF">HNY73_014808</name>
</gene>
<dbReference type="CDD" id="cd00170">
    <property type="entry name" value="SEC14"/>
    <property type="match status" value="1"/>
</dbReference>
<name>A0A8T0ERD9_ARGBR</name>
<dbReference type="Gene3D" id="1.10.8.20">
    <property type="entry name" value="N-terminal domain of phosphatidylinositol transfer protein sec14p"/>
    <property type="match status" value="1"/>
</dbReference>
<dbReference type="PANTHER" id="PTHR10174">
    <property type="entry name" value="ALPHA-TOCOPHEROL TRANSFER PROTEIN-RELATED"/>
    <property type="match status" value="1"/>
</dbReference>
<dbReference type="InterPro" id="IPR001251">
    <property type="entry name" value="CRAL-TRIO_dom"/>
</dbReference>